<comment type="function">
    <text evidence="3 15">Catalyzes the conversion of 3-deoxy-D-arabino-heptulosonate 7-phosphate (DAHP) to dehydroquinate (DHQ).</text>
</comment>
<comment type="pathway">
    <text evidence="14">Metabolic intermediate biosynthesis; chorismate biosynthesis; chorismate from D-erythrose 4-phosphate and phosphoenolpyruvate: step 5/7.</text>
</comment>
<dbReference type="HAMAP" id="MF_00109">
    <property type="entry name" value="Shikimate_kinase"/>
    <property type="match status" value="1"/>
</dbReference>
<dbReference type="PANTHER" id="PTHR43622">
    <property type="entry name" value="3-DEHYDROQUINATE SYNTHASE"/>
    <property type="match status" value="1"/>
</dbReference>
<evidence type="ECO:0000256" key="8">
    <source>
        <dbReference type="ARBA" id="ARBA00022723"/>
    </source>
</evidence>
<evidence type="ECO:0000256" key="2">
    <source>
        <dbReference type="ARBA" id="ARBA00001911"/>
    </source>
</evidence>
<dbReference type="Gene3D" id="1.20.1090.10">
    <property type="entry name" value="Dehydroquinate synthase-like - alpha domain"/>
    <property type="match status" value="1"/>
</dbReference>
<evidence type="ECO:0000256" key="14">
    <source>
        <dbReference type="HAMAP-Rule" id="MF_00109"/>
    </source>
</evidence>
<comment type="function">
    <text evidence="14">Catalyzes the specific phosphorylation of the 3-hydroxyl group of shikimic acid using ATP as a cosubstrate.</text>
</comment>
<comment type="cofactor">
    <cofactor evidence="2 15">
        <name>NAD(+)</name>
        <dbReference type="ChEBI" id="CHEBI:57540"/>
    </cofactor>
</comment>
<dbReference type="EC" id="4.2.3.4" evidence="15"/>
<comment type="catalytic activity">
    <reaction evidence="14">
        <text>shikimate + ATP = 3-phosphoshikimate + ADP + H(+)</text>
        <dbReference type="Rhea" id="RHEA:13121"/>
        <dbReference type="ChEBI" id="CHEBI:15378"/>
        <dbReference type="ChEBI" id="CHEBI:30616"/>
        <dbReference type="ChEBI" id="CHEBI:36208"/>
        <dbReference type="ChEBI" id="CHEBI:145989"/>
        <dbReference type="ChEBI" id="CHEBI:456216"/>
        <dbReference type="EC" id="2.7.1.71"/>
    </reaction>
</comment>
<dbReference type="KEGG" id="bomb:GT348_02660"/>
<feature type="binding site" evidence="15">
    <location>
        <begin position="307"/>
        <end position="308"/>
    </location>
    <ligand>
        <name>NAD(+)</name>
        <dbReference type="ChEBI" id="CHEBI:57540"/>
    </ligand>
</feature>
<feature type="binding site" evidence="14">
    <location>
        <position position="143"/>
    </location>
    <ligand>
        <name>substrate</name>
    </ligand>
</feature>
<accession>A0A6P1NI41</accession>
<dbReference type="GO" id="GO:0009423">
    <property type="term" value="P:chorismate biosynthetic process"/>
    <property type="evidence" value="ECO:0007669"/>
    <property type="project" value="UniProtKB-UniRule"/>
</dbReference>
<evidence type="ECO:0000256" key="5">
    <source>
        <dbReference type="ARBA" id="ARBA00005412"/>
    </source>
</evidence>
<dbReference type="SUPFAM" id="SSF56796">
    <property type="entry name" value="Dehydroquinate synthase-like"/>
    <property type="match status" value="1"/>
</dbReference>
<evidence type="ECO:0000259" key="16">
    <source>
        <dbReference type="Pfam" id="PF01761"/>
    </source>
</evidence>
<comment type="pathway">
    <text evidence="4 15">Metabolic intermediate biosynthesis; chorismate biosynthesis; chorismate from D-erythrose 4-phosphate and phosphoenolpyruvate: step 2/7.</text>
</comment>
<dbReference type="NCBIfam" id="TIGR01357">
    <property type="entry name" value="aroB"/>
    <property type="match status" value="1"/>
</dbReference>
<evidence type="ECO:0000256" key="10">
    <source>
        <dbReference type="ARBA" id="ARBA00023141"/>
    </source>
</evidence>
<evidence type="ECO:0000256" key="3">
    <source>
        <dbReference type="ARBA" id="ARBA00003485"/>
    </source>
</evidence>
<feature type="binding site" evidence="14">
    <location>
        <begin position="15"/>
        <end position="20"/>
    </location>
    <ligand>
        <name>ATP</name>
        <dbReference type="ChEBI" id="CHEBI:30616"/>
    </ligand>
</feature>
<evidence type="ECO:0000256" key="12">
    <source>
        <dbReference type="ARBA" id="ARBA00023268"/>
    </source>
</evidence>
<dbReference type="PANTHER" id="PTHR43622:SF7">
    <property type="entry name" value="3-DEHYDROQUINATE SYNTHASE, CHLOROPLASTIC"/>
    <property type="match status" value="1"/>
</dbReference>
<keyword evidence="15" id="KW-0862">Zinc</keyword>
<comment type="subcellular location">
    <subcellularLocation>
        <location evidence="15">Cytoplasm</location>
    </subcellularLocation>
</comment>
<dbReference type="Pfam" id="PF24621">
    <property type="entry name" value="DHQS_C"/>
    <property type="match status" value="1"/>
</dbReference>
<feature type="binding site" evidence="15">
    <location>
        <begin position="347"/>
        <end position="350"/>
    </location>
    <ligand>
        <name>NAD(+)</name>
        <dbReference type="ChEBI" id="CHEBI:57540"/>
    </ligand>
</feature>
<dbReference type="InterPro" id="IPR016037">
    <property type="entry name" value="DHQ_synth_AroB"/>
</dbReference>
<keyword evidence="12" id="KW-0511">Multifunctional enzyme</keyword>
<feature type="binding site" evidence="14">
    <location>
        <position position="19"/>
    </location>
    <ligand>
        <name>Mg(2+)</name>
        <dbReference type="ChEBI" id="CHEBI:18420"/>
    </ligand>
</feature>
<keyword evidence="9 15" id="KW-0520">NAD</keyword>
<comment type="cofactor">
    <cofactor evidence="15">
        <name>Co(2+)</name>
        <dbReference type="ChEBI" id="CHEBI:48828"/>
    </cofactor>
    <cofactor evidence="15">
        <name>Zn(2+)</name>
        <dbReference type="ChEBI" id="CHEBI:29105"/>
    </cofactor>
    <text evidence="15">Binds 1 divalent metal cation per subunit. Can use either Co(2+) or Zn(2+).</text>
</comment>
<feature type="domain" description="3-dehydroquinate synthase C-terminal" evidence="17">
    <location>
        <begin position="359"/>
        <end position="510"/>
    </location>
</feature>
<comment type="subunit">
    <text evidence="14">Monomer.</text>
</comment>
<dbReference type="GO" id="GO:0005737">
    <property type="term" value="C:cytoplasm"/>
    <property type="evidence" value="ECO:0007669"/>
    <property type="project" value="UniProtKB-SubCell"/>
</dbReference>
<dbReference type="GO" id="GO:0009073">
    <property type="term" value="P:aromatic amino acid family biosynthetic process"/>
    <property type="evidence" value="ECO:0007669"/>
    <property type="project" value="UniProtKB-KW"/>
</dbReference>
<feature type="binding site" evidence="14">
    <location>
        <position position="61"/>
    </location>
    <ligand>
        <name>substrate</name>
    </ligand>
</feature>
<comment type="caution">
    <text evidence="15">Lacks conserved residue(s) required for the propagation of feature annotation.</text>
</comment>
<dbReference type="CDD" id="cd00464">
    <property type="entry name" value="SK"/>
    <property type="match status" value="1"/>
</dbReference>
<comment type="cofactor">
    <cofactor evidence="14">
        <name>Mg(2+)</name>
        <dbReference type="ChEBI" id="CHEBI:18420"/>
    </cofactor>
    <text evidence="14">Binds 1 Mg(2+) ion per subunit.</text>
</comment>
<feature type="binding site" evidence="15">
    <location>
        <position position="329"/>
    </location>
    <ligand>
        <name>NAD(+)</name>
        <dbReference type="ChEBI" id="CHEBI:57540"/>
    </ligand>
</feature>
<feature type="domain" description="3-dehydroquinate synthase N-terminal" evidence="16">
    <location>
        <begin position="245"/>
        <end position="357"/>
    </location>
</feature>
<dbReference type="EMBL" id="CP047652">
    <property type="protein sequence ID" value="QHI95322.1"/>
    <property type="molecule type" value="Genomic_DNA"/>
</dbReference>
<evidence type="ECO:0000256" key="13">
    <source>
        <dbReference type="ARBA" id="ARBA00023285"/>
    </source>
</evidence>
<dbReference type="Pfam" id="PF01761">
    <property type="entry name" value="DHQ_synthase"/>
    <property type="match status" value="1"/>
</dbReference>
<organism evidence="18 19">
    <name type="scientific">Aristophania vespae</name>
    <dbReference type="NCBI Taxonomy" id="2697033"/>
    <lineage>
        <taxon>Bacteria</taxon>
        <taxon>Pseudomonadati</taxon>
        <taxon>Pseudomonadota</taxon>
        <taxon>Alphaproteobacteria</taxon>
        <taxon>Acetobacterales</taxon>
        <taxon>Acetobacteraceae</taxon>
        <taxon>Aristophania</taxon>
    </lineage>
</organism>
<dbReference type="FunFam" id="3.40.50.1970:FF:000001">
    <property type="entry name" value="3-dehydroquinate synthase"/>
    <property type="match status" value="1"/>
</dbReference>
<evidence type="ECO:0000256" key="15">
    <source>
        <dbReference type="HAMAP-Rule" id="MF_00110"/>
    </source>
</evidence>
<dbReference type="CDD" id="cd08195">
    <property type="entry name" value="DHQS"/>
    <property type="match status" value="1"/>
</dbReference>
<dbReference type="Gene3D" id="3.40.50.1970">
    <property type="match status" value="1"/>
</dbReference>
<comment type="similarity">
    <text evidence="14">Belongs to the shikimate kinase family.</text>
</comment>
<keyword evidence="8 15" id="KW-0479">Metal-binding</keyword>
<keyword evidence="11 15" id="KW-0456">Lyase</keyword>
<keyword evidence="13 15" id="KW-0170">Cobalt</keyword>
<dbReference type="GO" id="GO:0004765">
    <property type="term" value="F:shikimate kinase activity"/>
    <property type="evidence" value="ECO:0007669"/>
    <property type="project" value="UniProtKB-UniRule"/>
</dbReference>
<keyword evidence="15" id="KW-0547">Nucleotide-binding</keyword>
<dbReference type="Proteomes" id="UP000463975">
    <property type="component" value="Chromosome"/>
</dbReference>
<feature type="binding site" evidence="15">
    <location>
        <begin position="283"/>
        <end position="287"/>
    </location>
    <ligand>
        <name>NAD(+)</name>
        <dbReference type="ChEBI" id="CHEBI:57540"/>
    </ligand>
</feature>
<dbReference type="InterPro" id="IPR031322">
    <property type="entry name" value="Shikimate/glucono_kinase"/>
</dbReference>
<dbReference type="GO" id="GO:0000287">
    <property type="term" value="F:magnesium ion binding"/>
    <property type="evidence" value="ECO:0007669"/>
    <property type="project" value="UniProtKB-UniRule"/>
</dbReference>
<feature type="binding site" evidence="15">
    <location>
        <position position="446"/>
    </location>
    <ligand>
        <name>Zn(2+)</name>
        <dbReference type="ChEBI" id="CHEBI:29105"/>
    </ligand>
</feature>
<keyword evidence="19" id="KW-1185">Reference proteome</keyword>
<keyword evidence="14" id="KW-0067">ATP-binding</keyword>
<evidence type="ECO:0000256" key="9">
    <source>
        <dbReference type="ARBA" id="ARBA00023027"/>
    </source>
</evidence>
<name>A0A6P1NI41_9PROT</name>
<dbReference type="InterPro" id="IPR056179">
    <property type="entry name" value="DHQS_C"/>
</dbReference>
<comment type="similarity">
    <text evidence="5 15">Belongs to the sugar phosphate cyclases superfamily. Dehydroquinate synthase family.</text>
</comment>
<dbReference type="GO" id="GO:0003856">
    <property type="term" value="F:3-dehydroquinate synthase activity"/>
    <property type="evidence" value="ECO:0007669"/>
    <property type="project" value="UniProtKB-UniRule"/>
</dbReference>
<keyword evidence="7 15" id="KW-0028">Amino-acid biosynthesis</keyword>
<feature type="binding site" evidence="14">
    <location>
        <position position="37"/>
    </location>
    <ligand>
        <name>substrate</name>
    </ligand>
</feature>
<keyword evidence="14" id="KW-0808">Transferase</keyword>
<dbReference type="SUPFAM" id="SSF52540">
    <property type="entry name" value="P-loop containing nucleoside triphosphate hydrolases"/>
    <property type="match status" value="1"/>
</dbReference>
<dbReference type="NCBIfam" id="NF010552">
    <property type="entry name" value="PRK13946.1"/>
    <property type="match status" value="1"/>
</dbReference>
<dbReference type="InterPro" id="IPR000623">
    <property type="entry name" value="Shikimate_kinase/TSH1"/>
</dbReference>
<dbReference type="GO" id="GO:0005524">
    <property type="term" value="F:ATP binding"/>
    <property type="evidence" value="ECO:0007669"/>
    <property type="project" value="UniProtKB-UniRule"/>
</dbReference>
<evidence type="ECO:0000256" key="11">
    <source>
        <dbReference type="ARBA" id="ARBA00023239"/>
    </source>
</evidence>
<dbReference type="PRINTS" id="PR01100">
    <property type="entry name" value="SHIKIMTKNASE"/>
</dbReference>
<dbReference type="RefSeq" id="WP_160618399.1">
    <property type="nucleotide sequence ID" value="NZ_CP047652.1"/>
</dbReference>
<dbReference type="InterPro" id="IPR030960">
    <property type="entry name" value="DHQS/DOIS_N"/>
</dbReference>
<feature type="binding site" evidence="14">
    <location>
        <position position="124"/>
    </location>
    <ligand>
        <name>ATP</name>
        <dbReference type="ChEBI" id="CHEBI:30616"/>
    </ligand>
</feature>
<evidence type="ECO:0000256" key="7">
    <source>
        <dbReference type="ARBA" id="ARBA00022605"/>
    </source>
</evidence>
<dbReference type="Pfam" id="PF01202">
    <property type="entry name" value="SKI"/>
    <property type="match status" value="1"/>
</dbReference>
<evidence type="ECO:0000313" key="18">
    <source>
        <dbReference type="EMBL" id="QHI95322.1"/>
    </source>
</evidence>
<dbReference type="HAMAP" id="MF_00110">
    <property type="entry name" value="DHQ_synthase"/>
    <property type="match status" value="1"/>
</dbReference>
<comment type="catalytic activity">
    <reaction evidence="1 15">
        <text>7-phospho-2-dehydro-3-deoxy-D-arabino-heptonate = 3-dehydroquinate + phosphate</text>
        <dbReference type="Rhea" id="RHEA:21968"/>
        <dbReference type="ChEBI" id="CHEBI:32364"/>
        <dbReference type="ChEBI" id="CHEBI:43474"/>
        <dbReference type="ChEBI" id="CHEBI:58394"/>
        <dbReference type="EC" id="4.2.3.4"/>
    </reaction>
</comment>
<reference evidence="18 19" key="1">
    <citation type="submission" date="2020-01" db="EMBL/GenBank/DDBJ databases">
        <title>Genome sequencing of strain KACC 21507.</title>
        <authorList>
            <person name="Heo J."/>
            <person name="Kim S.-J."/>
            <person name="Kim J.-S."/>
            <person name="Hong S.-B."/>
            <person name="Kwon S.-W."/>
        </authorList>
    </citation>
    <scope>NUCLEOTIDE SEQUENCE [LARGE SCALE GENOMIC DNA]</scope>
    <source>
        <strain evidence="18 19">KACC 21507</strain>
    </source>
</reference>
<dbReference type="InterPro" id="IPR027417">
    <property type="entry name" value="P-loop_NTPase"/>
</dbReference>
<keyword evidence="10 15" id="KW-0057">Aromatic amino acid biosynthesis</keyword>
<feature type="binding site" evidence="15">
    <location>
        <position position="362"/>
    </location>
    <ligand>
        <name>Zn(2+)</name>
        <dbReference type="ChEBI" id="CHEBI:29105"/>
    </ligand>
</feature>
<proteinExistence type="inferred from homology"/>
<dbReference type="UniPathway" id="UPA00053">
    <property type="reaction ID" value="UER00085"/>
</dbReference>
<dbReference type="InterPro" id="IPR050071">
    <property type="entry name" value="Dehydroquinate_synthase"/>
</dbReference>
<gene>
    <name evidence="15" type="primary">aroB</name>
    <name evidence="14" type="synonym">aroK</name>
    <name evidence="18" type="ORF">GT348_02660</name>
</gene>
<keyword evidence="14" id="KW-0418">Kinase</keyword>
<evidence type="ECO:0000256" key="6">
    <source>
        <dbReference type="ARBA" id="ARBA00022490"/>
    </source>
</evidence>
<evidence type="ECO:0000313" key="19">
    <source>
        <dbReference type="Proteomes" id="UP000463975"/>
    </source>
</evidence>
<evidence type="ECO:0000256" key="1">
    <source>
        <dbReference type="ARBA" id="ARBA00001393"/>
    </source>
</evidence>
<keyword evidence="6 15" id="KW-0963">Cytoplasm</keyword>
<feature type="binding site" evidence="15">
    <location>
        <position position="320"/>
    </location>
    <ligand>
        <name>NAD(+)</name>
        <dbReference type="ChEBI" id="CHEBI:57540"/>
    </ligand>
</feature>
<dbReference type="EC" id="2.7.1.71" evidence="14"/>
<evidence type="ECO:0000256" key="4">
    <source>
        <dbReference type="ARBA" id="ARBA00004661"/>
    </source>
</evidence>
<feature type="binding site" evidence="14">
    <location>
        <position position="83"/>
    </location>
    <ligand>
        <name>substrate</name>
    </ligand>
</feature>
<evidence type="ECO:0000259" key="17">
    <source>
        <dbReference type="Pfam" id="PF24621"/>
    </source>
</evidence>
<feature type="binding site" evidence="15">
    <location>
        <position position="428"/>
    </location>
    <ligand>
        <name>Zn(2+)</name>
        <dbReference type="ChEBI" id="CHEBI:29105"/>
    </ligand>
</feature>
<keyword evidence="14" id="KW-0460">Magnesium</keyword>
<dbReference type="GO" id="GO:0008652">
    <property type="term" value="P:amino acid biosynthetic process"/>
    <property type="evidence" value="ECO:0007669"/>
    <property type="project" value="UniProtKB-KW"/>
</dbReference>
<dbReference type="Gene3D" id="3.40.50.300">
    <property type="entry name" value="P-loop containing nucleotide triphosphate hydrolases"/>
    <property type="match status" value="1"/>
</dbReference>
<sequence>MPVSPCIIVLIGHMGAGKTTLGRKLAQVLGTKFIDLDAEIEKAAGCSIAEIFSKHGEAHFREGEHKVISRLMKEEACVLATGGGAWMDKRTRDLIRKTPHACTIWLHVPLTTLHARLTHSRAKRPLLREGNLHDTLKRLATKRHPLYAQADIVITFGDETVDEAVKKLTTALESVNPVQKVAVTLPSHHYEVIIGPNLLKKAAFYIRPHLKNKHAIIITDSNVAELHLATARDSFAESEIRLDVICVSPGEESKSFSTYQRVMEDVLALGIERGTTIIALGGGVVGDLAGFVAATAMRGINFIQIPTTLLSQVDSSVGGKTGINTKAGKNLVGAFWQPQIVLADISTLKTLPRRQLIAGYAEILKAGLISDPELFSWCEINGADLLDGNTAILTEAVKRACSFKAQIVCADEREQAHQGGRALLNLGHSFAHALEAEFHYDGRLLHGEAVSIGLHLALSLSVKMGLAQKDDLKRLDSHLKTLAMSSKISELPATLSAKTLLNHMAHDKKMRDGKLSFILLHGIGQAFTCRDVDQTLVRELYLEEGCVD</sequence>
<protein>
    <recommendedName>
        <fullName evidence="14 15">Multifunctional fusion protein</fullName>
    </recommendedName>
    <domain>
        <recommendedName>
            <fullName evidence="14">Shikimate kinase</fullName>
            <shortName evidence="14">SK</shortName>
            <ecNumber evidence="14">2.7.1.71</ecNumber>
        </recommendedName>
    </domain>
    <domain>
        <recommendedName>
            <fullName evidence="15">3-dehydroquinate synthase</fullName>
            <shortName evidence="15">DHQS</shortName>
            <ecNumber evidence="15">4.2.3.4</ecNumber>
        </recommendedName>
    </domain>
</protein>
<dbReference type="AlphaFoldDB" id="A0A6P1NI41"/>